<accession>A0A7J9BLX4</accession>
<reference evidence="1 2" key="1">
    <citation type="journal article" date="2019" name="Genome Biol. Evol.">
        <title>Insights into the evolution of the New World diploid cottons (Gossypium, subgenus Houzingenia) based on genome sequencing.</title>
        <authorList>
            <person name="Grover C.E."/>
            <person name="Arick M.A. 2nd"/>
            <person name="Thrash A."/>
            <person name="Conover J.L."/>
            <person name="Sanders W.S."/>
            <person name="Peterson D.G."/>
            <person name="Frelichowski J.E."/>
            <person name="Scheffler J.A."/>
            <person name="Scheffler B.E."/>
            <person name="Wendel J.F."/>
        </authorList>
    </citation>
    <scope>NUCLEOTIDE SEQUENCE [LARGE SCALE GENOMIC DNA]</scope>
    <source>
        <strain evidence="1">5</strain>
        <tissue evidence="1">Leaf</tissue>
    </source>
</reference>
<protein>
    <submittedName>
        <fullName evidence="1">Uncharacterized protein</fullName>
    </submittedName>
</protein>
<keyword evidence="2" id="KW-1185">Reference proteome</keyword>
<dbReference type="Proteomes" id="UP000593579">
    <property type="component" value="Unassembled WGS sequence"/>
</dbReference>
<name>A0A7J9BLX4_GOSGO</name>
<comment type="caution">
    <text evidence="1">The sequence shown here is derived from an EMBL/GenBank/DDBJ whole genome shotgun (WGS) entry which is preliminary data.</text>
</comment>
<sequence length="25" mass="3140">MSWRHSKWPIKYQFNCAILVLRNFT</sequence>
<proteinExistence type="predicted"/>
<gene>
    <name evidence="1" type="ORF">Gogos_010671</name>
</gene>
<dbReference type="AlphaFoldDB" id="A0A7J9BLX4"/>
<evidence type="ECO:0000313" key="1">
    <source>
        <dbReference type="EMBL" id="MBA0737198.1"/>
    </source>
</evidence>
<dbReference type="EMBL" id="JABEZY010000004">
    <property type="protein sequence ID" value="MBA0737198.1"/>
    <property type="molecule type" value="Genomic_DNA"/>
</dbReference>
<evidence type="ECO:0000313" key="2">
    <source>
        <dbReference type="Proteomes" id="UP000593579"/>
    </source>
</evidence>
<organism evidence="1 2">
    <name type="scientific">Gossypium gossypioides</name>
    <name type="common">Mexican cotton</name>
    <name type="synonym">Selera gossypioides</name>
    <dbReference type="NCBI Taxonomy" id="34282"/>
    <lineage>
        <taxon>Eukaryota</taxon>
        <taxon>Viridiplantae</taxon>
        <taxon>Streptophyta</taxon>
        <taxon>Embryophyta</taxon>
        <taxon>Tracheophyta</taxon>
        <taxon>Spermatophyta</taxon>
        <taxon>Magnoliopsida</taxon>
        <taxon>eudicotyledons</taxon>
        <taxon>Gunneridae</taxon>
        <taxon>Pentapetalae</taxon>
        <taxon>rosids</taxon>
        <taxon>malvids</taxon>
        <taxon>Malvales</taxon>
        <taxon>Malvaceae</taxon>
        <taxon>Malvoideae</taxon>
        <taxon>Gossypium</taxon>
    </lineage>
</organism>